<comment type="catalytic activity">
    <reaction evidence="6 7">
        <text>L-threonylcarbamoyladenylate + adenosine(37) in tRNA = N(6)-L-threonylcarbamoyladenosine(37) in tRNA + AMP + H(+)</text>
        <dbReference type="Rhea" id="RHEA:37059"/>
        <dbReference type="Rhea" id="RHEA-COMP:10162"/>
        <dbReference type="Rhea" id="RHEA-COMP:10163"/>
        <dbReference type="ChEBI" id="CHEBI:15378"/>
        <dbReference type="ChEBI" id="CHEBI:73682"/>
        <dbReference type="ChEBI" id="CHEBI:74411"/>
        <dbReference type="ChEBI" id="CHEBI:74418"/>
        <dbReference type="ChEBI" id="CHEBI:456215"/>
        <dbReference type="EC" id="2.3.1.234"/>
    </reaction>
</comment>
<evidence type="ECO:0000256" key="4">
    <source>
        <dbReference type="ARBA" id="ARBA00022723"/>
    </source>
</evidence>
<evidence type="ECO:0000259" key="8">
    <source>
        <dbReference type="Pfam" id="PF00814"/>
    </source>
</evidence>
<dbReference type="OrthoDB" id="10259622at2759"/>
<dbReference type="HAMAP" id="MF_01445">
    <property type="entry name" value="TsaD"/>
    <property type="match status" value="1"/>
</dbReference>
<dbReference type="PRINTS" id="PR00789">
    <property type="entry name" value="OSIALOPTASE"/>
</dbReference>
<name>A0A066VFA7_TILAU</name>
<keyword evidence="5 7" id="KW-0012">Acyltransferase</keyword>
<dbReference type="GO" id="GO:0005739">
    <property type="term" value="C:mitochondrion"/>
    <property type="evidence" value="ECO:0007669"/>
    <property type="project" value="UniProtKB-SubCell"/>
</dbReference>
<keyword evidence="9" id="KW-0378">Hydrolase</keyword>
<comment type="cofactor">
    <cofactor evidence="7">
        <name>a divalent metal cation</name>
        <dbReference type="ChEBI" id="CHEBI:60240"/>
    </cofactor>
    <text evidence="7">Binds 1 divalent metal cation per subunit.</text>
</comment>
<dbReference type="NCBIfam" id="TIGR00329">
    <property type="entry name" value="gcp_kae1"/>
    <property type="match status" value="1"/>
</dbReference>
<evidence type="ECO:0000256" key="7">
    <source>
        <dbReference type="HAMAP-Rule" id="MF_03179"/>
    </source>
</evidence>
<comment type="similarity">
    <text evidence="7">Belongs to the KAE1 / TsaD family.</text>
</comment>
<dbReference type="RefSeq" id="XP_013241298.1">
    <property type="nucleotide sequence ID" value="XM_013385844.1"/>
</dbReference>
<keyword evidence="10" id="KW-1185">Reference proteome</keyword>
<gene>
    <name evidence="9" type="ORF">K437DRAFT_227496</name>
</gene>
<dbReference type="PROSITE" id="PS01016">
    <property type="entry name" value="GLYCOPROTEASE"/>
    <property type="match status" value="1"/>
</dbReference>
<feature type="domain" description="Gcp-like" evidence="8">
    <location>
        <begin position="78"/>
        <end position="346"/>
    </location>
</feature>
<dbReference type="AlphaFoldDB" id="A0A066VFA7"/>
<dbReference type="EMBL" id="JMSN01000094">
    <property type="protein sequence ID" value="KDN40161.1"/>
    <property type="molecule type" value="Genomic_DNA"/>
</dbReference>
<evidence type="ECO:0000256" key="5">
    <source>
        <dbReference type="ARBA" id="ARBA00023315"/>
    </source>
</evidence>
<evidence type="ECO:0000313" key="10">
    <source>
        <dbReference type="Proteomes" id="UP000027361"/>
    </source>
</evidence>
<evidence type="ECO:0000256" key="1">
    <source>
        <dbReference type="ARBA" id="ARBA00012156"/>
    </source>
</evidence>
<proteinExistence type="inferred from homology"/>
<comment type="subcellular location">
    <subcellularLocation>
        <location evidence="7">Mitochondrion</location>
    </subcellularLocation>
</comment>
<keyword evidence="4 7" id="KW-0479">Metal-binding</keyword>
<keyword evidence="9" id="KW-0645">Protease</keyword>
<dbReference type="GO" id="GO:0072670">
    <property type="term" value="P:mitochondrial tRNA threonylcarbamoyladenosine modification"/>
    <property type="evidence" value="ECO:0007669"/>
    <property type="project" value="TreeGrafter"/>
</dbReference>
<dbReference type="InterPro" id="IPR043129">
    <property type="entry name" value="ATPase_NBD"/>
</dbReference>
<dbReference type="Pfam" id="PF00814">
    <property type="entry name" value="TsaD"/>
    <property type="match status" value="1"/>
</dbReference>
<evidence type="ECO:0000256" key="3">
    <source>
        <dbReference type="ARBA" id="ARBA00022694"/>
    </source>
</evidence>
<dbReference type="GeneID" id="25262628"/>
<accession>A0A066VFA7</accession>
<organism evidence="9 10">
    <name type="scientific">Tilletiaria anomala (strain ATCC 24038 / CBS 436.72 / UBC 951)</name>
    <dbReference type="NCBI Taxonomy" id="1037660"/>
    <lineage>
        <taxon>Eukaryota</taxon>
        <taxon>Fungi</taxon>
        <taxon>Dikarya</taxon>
        <taxon>Basidiomycota</taxon>
        <taxon>Ustilaginomycotina</taxon>
        <taxon>Exobasidiomycetes</taxon>
        <taxon>Georgefischeriales</taxon>
        <taxon>Tilletiariaceae</taxon>
        <taxon>Tilletiaria</taxon>
    </lineage>
</organism>
<dbReference type="SUPFAM" id="SSF53067">
    <property type="entry name" value="Actin-like ATPase domain"/>
    <property type="match status" value="1"/>
</dbReference>
<keyword evidence="2 7" id="KW-0808">Transferase</keyword>
<keyword evidence="3 7" id="KW-0819">tRNA processing</keyword>
<dbReference type="InParanoid" id="A0A066VFA7"/>
<dbReference type="GO" id="GO:0006508">
    <property type="term" value="P:proteolysis"/>
    <property type="evidence" value="ECO:0007669"/>
    <property type="project" value="UniProtKB-KW"/>
</dbReference>
<dbReference type="InterPro" id="IPR017860">
    <property type="entry name" value="Peptidase_M22_CS"/>
</dbReference>
<dbReference type="InterPro" id="IPR017861">
    <property type="entry name" value="KAE1/TsaD"/>
</dbReference>
<evidence type="ECO:0000256" key="6">
    <source>
        <dbReference type="ARBA" id="ARBA00048117"/>
    </source>
</evidence>
<dbReference type="OMA" id="NAAMIGC"/>
<dbReference type="EC" id="2.3.1.234" evidence="1"/>
<dbReference type="InterPro" id="IPR000905">
    <property type="entry name" value="Gcp-like_dom"/>
</dbReference>
<comment type="function">
    <text evidence="7">Required for the formation of a threonylcarbamoyl group on adenosine at position 37 (t(6)A37) in mitochondrial tRNAs that read codons beginning with adenine. Probably involved in the transfer of the threonylcarbamoyl moiety of threonylcarbamoyl-AMP (TC-AMP) to the N6 group of A37. Involved in mitochondrial genome maintenance.</text>
</comment>
<dbReference type="FunCoup" id="A0A066VFA7">
    <property type="interactions" value="297"/>
</dbReference>
<dbReference type="HOGENOM" id="CLU_023208_4_3_1"/>
<comment type="caution">
    <text evidence="9">The sequence shown here is derived from an EMBL/GenBank/DDBJ whole genome shotgun (WGS) entry which is preliminary data.</text>
</comment>
<dbReference type="InterPro" id="IPR022450">
    <property type="entry name" value="TsaD"/>
</dbReference>
<reference evidence="9 10" key="1">
    <citation type="submission" date="2014-05" db="EMBL/GenBank/DDBJ databases">
        <title>Draft genome sequence of a rare smut relative, Tilletiaria anomala UBC 951.</title>
        <authorList>
            <consortium name="DOE Joint Genome Institute"/>
            <person name="Toome M."/>
            <person name="Kuo A."/>
            <person name="Henrissat B."/>
            <person name="Lipzen A."/>
            <person name="Tritt A."/>
            <person name="Yoshinaga Y."/>
            <person name="Zane M."/>
            <person name="Barry K."/>
            <person name="Grigoriev I.V."/>
            <person name="Spatafora J.W."/>
            <person name="Aimea M.C."/>
        </authorList>
    </citation>
    <scope>NUCLEOTIDE SEQUENCE [LARGE SCALE GENOMIC DNA]</scope>
    <source>
        <strain evidence="9 10">UBC 951</strain>
    </source>
</reference>
<dbReference type="PANTHER" id="PTHR11735">
    <property type="entry name" value="TRNA N6-ADENOSINE THREONYLCARBAMOYLTRANSFERASE"/>
    <property type="match status" value="1"/>
</dbReference>
<keyword evidence="7" id="KW-0496">Mitochondrion</keyword>
<dbReference type="Gene3D" id="3.30.420.40">
    <property type="match status" value="2"/>
</dbReference>
<protein>
    <recommendedName>
        <fullName evidence="1">N(6)-L-threonylcarbamoyladenine synthase</fullName>
        <ecNumber evidence="1">2.3.1.234</ecNumber>
    </recommendedName>
</protein>
<dbReference type="GO" id="GO:0008233">
    <property type="term" value="F:peptidase activity"/>
    <property type="evidence" value="ECO:0007669"/>
    <property type="project" value="UniProtKB-KW"/>
</dbReference>
<dbReference type="STRING" id="1037660.A0A066VFA7"/>
<sequence>MAWPAGVHSAAISQARPRLLSNVVLRQDHSATGGIHPYHAAIWHGSNVPQAVGQALQIAAGPSHGWGASSILMPTKYMDGQSLSPKDIDAIAVTRGPGMMASLSNGMVAAKTLASVWNKPLIYVHHMAAHALTPFFTEESPPAFPFLTLLVSGGHTMLVLAESVQKYQILATTSDDSIGDAFDKAARDMGIPWGGNTAHSNPGAALEAFAAAADITTVQELKEHLRKQKNIALPSAMRGQLAFSYSGLKATVTRAVQALPSDVKTRRALAHLFQEAAVAQISEKLRLVLQRTLDLPIKDVVCSGGVASNSFLRQHLRDTLDAAGKEGTRLLFPPLEFCTDNAAMIAHTGLLFYEQRTHDLSIQPVAKWNLEDL</sequence>
<comment type="subunit">
    <text evidence="7">Homodimer.</text>
</comment>
<dbReference type="GO" id="GO:0046872">
    <property type="term" value="F:metal ion binding"/>
    <property type="evidence" value="ECO:0007669"/>
    <property type="project" value="UniProtKB-KW"/>
</dbReference>
<dbReference type="Proteomes" id="UP000027361">
    <property type="component" value="Unassembled WGS sequence"/>
</dbReference>
<evidence type="ECO:0000256" key="2">
    <source>
        <dbReference type="ARBA" id="ARBA00022679"/>
    </source>
</evidence>
<dbReference type="PANTHER" id="PTHR11735:SF6">
    <property type="entry name" value="TRNA N6-ADENOSINE THREONYLCARBAMOYLTRANSFERASE, MITOCHONDRIAL"/>
    <property type="match status" value="1"/>
</dbReference>
<dbReference type="GO" id="GO:0061711">
    <property type="term" value="F:tRNA N(6)-L-threonylcarbamoyladenine synthase activity"/>
    <property type="evidence" value="ECO:0007669"/>
    <property type="project" value="UniProtKB-EC"/>
</dbReference>
<evidence type="ECO:0000313" key="9">
    <source>
        <dbReference type="EMBL" id="KDN40161.1"/>
    </source>
</evidence>